<comment type="caution">
    <text evidence="2">The sequence shown here is derived from an EMBL/GenBank/DDBJ whole genome shotgun (WGS) entry which is preliminary data.</text>
</comment>
<feature type="domain" description="NADP-dependent oxidoreductase" evidence="1">
    <location>
        <begin position="15"/>
        <end position="343"/>
    </location>
</feature>
<dbReference type="RefSeq" id="WP_070174690.1">
    <property type="nucleotide sequence ID" value="NZ_BMJR01000007.1"/>
</dbReference>
<dbReference type="OrthoDB" id="9772407at2"/>
<keyword evidence="3" id="KW-1185">Reference proteome</keyword>
<dbReference type="SUPFAM" id="SSF51430">
    <property type="entry name" value="NAD(P)-linked oxidoreductase"/>
    <property type="match status" value="1"/>
</dbReference>
<proteinExistence type="predicted"/>
<dbReference type="PANTHER" id="PTHR43364:SF17">
    <property type="entry name" value="ALDO KETO REDUCTASE"/>
    <property type="match status" value="1"/>
</dbReference>
<evidence type="ECO:0000259" key="1">
    <source>
        <dbReference type="Pfam" id="PF00248"/>
    </source>
</evidence>
<reference evidence="2 3" key="1">
    <citation type="submission" date="2016-09" db="EMBL/GenBank/DDBJ databases">
        <title>Alteromonas lipolytica, a new species isolated from sea water.</title>
        <authorList>
            <person name="Wu Y.-H."/>
            <person name="Cheng H."/>
            <person name="Xu X.-W."/>
        </authorList>
    </citation>
    <scope>NUCLEOTIDE SEQUENCE [LARGE SCALE GENOMIC DNA]</scope>
    <source>
        <strain evidence="2 3">JW12</strain>
    </source>
</reference>
<sequence length="350" mass="39893">MQFNRLGSSDLKVSEICLGTMTFGIQNTQQDANEQLDYAVDYGINFIDTAEMYPIPPNEATYADTERFIGNWLAENQAKRDKLILMTKIAGSGLAYIRNGSNISRDTIAEALDDSLQRLNTDYVDVYQLHWPNRVSPHFAKHWPWRTNPHDTDIERERDGMRDIVQGIGEAIKAGKIRHWGLSDDTPWGIHTFLNICRELNVPKPVSIQNEFSLLHMKDWPYLIESCVFEDIAYLPWSPLATGLLTGKYQNDERPQGSRWTFVQRQGLFRNTTEAHEATARYLEIAERAKITPAQLALAWCKQVPGVTSTIIGATSVAQLKENIAAFDITLSEDTKKQINQVIKRYPMPF</sequence>
<dbReference type="STRING" id="1856405.BFC17_09190"/>
<dbReference type="Proteomes" id="UP000176037">
    <property type="component" value="Unassembled WGS sequence"/>
</dbReference>
<gene>
    <name evidence="2" type="ORF">BFC17_09190</name>
</gene>
<evidence type="ECO:0000313" key="3">
    <source>
        <dbReference type="Proteomes" id="UP000176037"/>
    </source>
</evidence>
<dbReference type="AlphaFoldDB" id="A0A1E8FLH1"/>
<dbReference type="InterPro" id="IPR023210">
    <property type="entry name" value="NADP_OxRdtase_dom"/>
</dbReference>
<protein>
    <submittedName>
        <fullName evidence="2">Aldo/keto reductase</fullName>
    </submittedName>
</protein>
<organism evidence="2 3">
    <name type="scientific">Alteromonas lipolytica</name>
    <dbReference type="NCBI Taxonomy" id="1856405"/>
    <lineage>
        <taxon>Bacteria</taxon>
        <taxon>Pseudomonadati</taxon>
        <taxon>Pseudomonadota</taxon>
        <taxon>Gammaproteobacteria</taxon>
        <taxon>Alteromonadales</taxon>
        <taxon>Alteromonadaceae</taxon>
        <taxon>Alteromonas/Salinimonas group</taxon>
        <taxon>Alteromonas</taxon>
    </lineage>
</organism>
<dbReference type="PANTHER" id="PTHR43364">
    <property type="entry name" value="NADH-SPECIFIC METHYLGLYOXAL REDUCTASE-RELATED"/>
    <property type="match status" value="1"/>
</dbReference>
<dbReference type="Gene3D" id="3.20.20.100">
    <property type="entry name" value="NADP-dependent oxidoreductase domain"/>
    <property type="match status" value="1"/>
</dbReference>
<evidence type="ECO:0000313" key="2">
    <source>
        <dbReference type="EMBL" id="OFI36283.1"/>
    </source>
</evidence>
<dbReference type="InterPro" id="IPR050523">
    <property type="entry name" value="AKR_Detox_Biosynth"/>
</dbReference>
<dbReference type="InterPro" id="IPR036812">
    <property type="entry name" value="NAD(P)_OxRdtase_dom_sf"/>
</dbReference>
<name>A0A1E8FLH1_9ALTE</name>
<dbReference type="EMBL" id="MJIC01000002">
    <property type="protein sequence ID" value="OFI36283.1"/>
    <property type="molecule type" value="Genomic_DNA"/>
</dbReference>
<dbReference type="Pfam" id="PF00248">
    <property type="entry name" value="Aldo_ket_red"/>
    <property type="match status" value="1"/>
</dbReference>
<accession>A0A1E8FLH1</accession>
<dbReference type="CDD" id="cd19094">
    <property type="entry name" value="AKR_Tas-like"/>
    <property type="match status" value="1"/>
</dbReference>